<feature type="compositionally biased region" description="Basic and acidic residues" evidence="2">
    <location>
        <begin position="201"/>
        <end position="211"/>
    </location>
</feature>
<evidence type="ECO:0000313" key="6">
    <source>
        <dbReference type="RefSeq" id="XP_034249880.1"/>
    </source>
</evidence>
<gene>
    <name evidence="6" type="primary">LOC117650499</name>
</gene>
<dbReference type="RefSeq" id="XP_034249880.1">
    <property type="nucleotide sequence ID" value="XM_034393989.1"/>
</dbReference>
<feature type="coiled-coil region" evidence="1">
    <location>
        <begin position="466"/>
        <end position="493"/>
    </location>
</feature>
<dbReference type="CTD" id="34542"/>
<sequence>MPLRDSPEASSTASDSPTPKNSIQDSHWHGLVSEERCQLLGTEEESSDRHSSASESEQDDTSWPPWTITPEQREYYCAQFRALQPDMNGLLAGPDARRFFEKSRLSVHELRKIWQLADVTKDGALSLEEFKTAMHLVVLRRNNIDLPDKLPPSLVPSIPPIAPVPPPPSKTSAEKVNPGSEESLALSNVSPQQPDTSSPQKGKDVSKDPKILHPVPLRLTPESQNLAAGADDGGDPCRSPRRLTSDPVHDNDSIIAPPDIRPIQRPQPKKPAAPGPGAIPPPPPSQVASISVSEGSSTSNSSGFSMSGPTSLPMGLKKDPPPPPPPRPHRTHARSSSLDLNRLDPTSGKNIALLGAPPMVPPRVSPSTMGAPRKLIGQHSEGADPLHQGFADFAQFDSQPDGDAFPRRHGAFEIYRKPTPKNSAIGHDNSELVENLLKMKSNRSVQAEKLSVQQLQEKNTALLRTCHLLSLELAEVQTEKAELEIQLEQLRASLPQ</sequence>
<dbReference type="GeneID" id="117650499"/>
<feature type="compositionally biased region" description="Basic and acidic residues" evidence="2">
    <location>
        <begin position="243"/>
        <end position="252"/>
    </location>
</feature>
<feature type="compositionally biased region" description="Polar residues" evidence="2">
    <location>
        <begin position="185"/>
        <end position="200"/>
    </location>
</feature>
<protein>
    <submittedName>
        <fullName evidence="6">RalBP1-associated Eps domain-containing protein 1 isoform X2</fullName>
    </submittedName>
</protein>
<dbReference type="SUPFAM" id="SSF47473">
    <property type="entry name" value="EF-hand"/>
    <property type="match status" value="1"/>
</dbReference>
<dbReference type="PANTHER" id="PTHR11216:SF174">
    <property type="entry name" value="GH06923P"/>
    <property type="match status" value="1"/>
</dbReference>
<dbReference type="AlphaFoldDB" id="A0A6P8ZXN9"/>
<organism evidence="6">
    <name type="scientific">Thrips palmi</name>
    <name type="common">Melon thrips</name>
    <dbReference type="NCBI Taxonomy" id="161013"/>
    <lineage>
        <taxon>Eukaryota</taxon>
        <taxon>Metazoa</taxon>
        <taxon>Ecdysozoa</taxon>
        <taxon>Arthropoda</taxon>
        <taxon>Hexapoda</taxon>
        <taxon>Insecta</taxon>
        <taxon>Pterygota</taxon>
        <taxon>Neoptera</taxon>
        <taxon>Paraneoptera</taxon>
        <taxon>Thysanoptera</taxon>
        <taxon>Terebrantia</taxon>
        <taxon>Thripoidea</taxon>
        <taxon>Thripidae</taxon>
        <taxon>Thrips</taxon>
    </lineage>
</organism>
<feature type="compositionally biased region" description="Low complexity" evidence="2">
    <location>
        <begin position="254"/>
        <end position="268"/>
    </location>
</feature>
<feature type="compositionally biased region" description="Low complexity" evidence="2">
    <location>
        <begin position="286"/>
        <end position="311"/>
    </location>
</feature>
<feature type="compositionally biased region" description="Pro residues" evidence="2">
    <location>
        <begin position="269"/>
        <end position="285"/>
    </location>
</feature>
<feature type="compositionally biased region" description="Basic and acidic residues" evidence="2">
    <location>
        <begin position="26"/>
        <end position="37"/>
    </location>
</feature>
<reference evidence="6" key="1">
    <citation type="submission" date="2025-08" db="UniProtKB">
        <authorList>
            <consortium name="RefSeq"/>
        </authorList>
    </citation>
    <scope>IDENTIFICATION</scope>
    <source>
        <tissue evidence="6">Total insect</tissue>
    </source>
</reference>
<evidence type="ECO:0000256" key="1">
    <source>
        <dbReference type="SAM" id="Coils"/>
    </source>
</evidence>
<name>A0A6P8ZXN9_THRPL</name>
<proteinExistence type="predicted"/>
<dbReference type="Proteomes" id="UP000515158">
    <property type="component" value="Unplaced"/>
</dbReference>
<accession>A0A6P8ZXN9</accession>
<dbReference type="GO" id="GO:0005886">
    <property type="term" value="C:plasma membrane"/>
    <property type="evidence" value="ECO:0007669"/>
    <property type="project" value="TreeGrafter"/>
</dbReference>
<dbReference type="Pfam" id="PF12763">
    <property type="entry name" value="EH"/>
    <property type="match status" value="1"/>
</dbReference>
<dbReference type="SMART" id="SM00027">
    <property type="entry name" value="EH"/>
    <property type="match status" value="1"/>
</dbReference>
<keyword evidence="1" id="KW-0175">Coiled coil</keyword>
<evidence type="ECO:0000259" key="4">
    <source>
        <dbReference type="PROSITE" id="PS50222"/>
    </source>
</evidence>
<dbReference type="GO" id="GO:0005737">
    <property type="term" value="C:cytoplasm"/>
    <property type="evidence" value="ECO:0007669"/>
    <property type="project" value="TreeGrafter"/>
</dbReference>
<dbReference type="SMART" id="SM00054">
    <property type="entry name" value="EFh"/>
    <property type="match status" value="1"/>
</dbReference>
<dbReference type="GO" id="GO:0006897">
    <property type="term" value="P:endocytosis"/>
    <property type="evidence" value="ECO:0007669"/>
    <property type="project" value="TreeGrafter"/>
</dbReference>
<dbReference type="Gene3D" id="1.10.238.10">
    <property type="entry name" value="EF-hand"/>
    <property type="match status" value="1"/>
</dbReference>
<dbReference type="PROSITE" id="PS50031">
    <property type="entry name" value="EH"/>
    <property type="match status" value="1"/>
</dbReference>
<feature type="region of interest" description="Disordered" evidence="2">
    <location>
        <begin position="157"/>
        <end position="382"/>
    </location>
</feature>
<dbReference type="GO" id="GO:0016197">
    <property type="term" value="P:endosomal transport"/>
    <property type="evidence" value="ECO:0007669"/>
    <property type="project" value="TreeGrafter"/>
</dbReference>
<dbReference type="InterPro" id="IPR000261">
    <property type="entry name" value="EH_dom"/>
</dbReference>
<dbReference type="PANTHER" id="PTHR11216">
    <property type="entry name" value="EH DOMAIN"/>
    <property type="match status" value="1"/>
</dbReference>
<feature type="domain" description="EH" evidence="3">
    <location>
        <begin position="72"/>
        <end position="157"/>
    </location>
</feature>
<evidence type="ECO:0000256" key="2">
    <source>
        <dbReference type="SAM" id="MobiDB-lite"/>
    </source>
</evidence>
<evidence type="ECO:0000313" key="5">
    <source>
        <dbReference type="Proteomes" id="UP000515158"/>
    </source>
</evidence>
<evidence type="ECO:0000259" key="3">
    <source>
        <dbReference type="PROSITE" id="PS50031"/>
    </source>
</evidence>
<feature type="region of interest" description="Disordered" evidence="2">
    <location>
        <begin position="1"/>
        <end position="66"/>
    </location>
</feature>
<dbReference type="InterPro" id="IPR011992">
    <property type="entry name" value="EF-hand-dom_pair"/>
</dbReference>
<feature type="domain" description="EF-hand" evidence="4">
    <location>
        <begin position="105"/>
        <end position="140"/>
    </location>
</feature>
<dbReference type="InterPro" id="IPR002048">
    <property type="entry name" value="EF_hand_dom"/>
</dbReference>
<keyword evidence="5" id="KW-1185">Reference proteome</keyword>
<feature type="compositionally biased region" description="Pro residues" evidence="2">
    <location>
        <begin position="157"/>
        <end position="169"/>
    </location>
</feature>
<dbReference type="OrthoDB" id="10045710at2759"/>
<dbReference type="GO" id="GO:0005509">
    <property type="term" value="F:calcium ion binding"/>
    <property type="evidence" value="ECO:0007669"/>
    <property type="project" value="InterPro"/>
</dbReference>
<dbReference type="PROSITE" id="PS50222">
    <property type="entry name" value="EF_HAND_2"/>
    <property type="match status" value="1"/>
</dbReference>
<dbReference type="CDD" id="cd00052">
    <property type="entry name" value="EH"/>
    <property type="match status" value="1"/>
</dbReference>
<feature type="compositionally biased region" description="Polar residues" evidence="2">
    <location>
        <begin position="8"/>
        <end position="25"/>
    </location>
</feature>